<evidence type="ECO:0000256" key="2">
    <source>
        <dbReference type="ARBA" id="ARBA00023054"/>
    </source>
</evidence>
<dbReference type="GO" id="GO:0005929">
    <property type="term" value="C:cilium"/>
    <property type="evidence" value="ECO:0007669"/>
    <property type="project" value="UniProtKB-SubCell"/>
</dbReference>
<dbReference type="InterPro" id="IPR043596">
    <property type="entry name" value="CFAP53/TCHP"/>
</dbReference>
<keyword evidence="2 7" id="KW-0175">Coiled coil</keyword>
<keyword evidence="3" id="KW-0969">Cilium</keyword>
<reference evidence="9 10" key="1">
    <citation type="submission" date="2014-11" db="EMBL/GenBank/DDBJ databases">
        <authorList>
            <person name="Zhu J."/>
            <person name="Qi W."/>
            <person name="Song R."/>
        </authorList>
    </citation>
    <scope>NUCLEOTIDE SEQUENCE [LARGE SCALE GENOMIC DNA]</scope>
</reference>
<dbReference type="OMA" id="IQAQHND"/>
<evidence type="ECO:0000256" key="5">
    <source>
        <dbReference type="ARBA" id="ARBA00033747"/>
    </source>
</evidence>
<gene>
    <name evidence="9" type="ORF">Vbra_7957</name>
</gene>
<feature type="coiled-coil region" evidence="7">
    <location>
        <begin position="397"/>
        <end position="424"/>
    </location>
</feature>
<evidence type="ECO:0000256" key="3">
    <source>
        <dbReference type="ARBA" id="ARBA00023069"/>
    </source>
</evidence>
<evidence type="ECO:0000256" key="1">
    <source>
        <dbReference type="ARBA" id="ARBA00004138"/>
    </source>
</evidence>
<dbReference type="PhylomeDB" id="A0A0G4EN75"/>
<dbReference type="PANTHER" id="PTHR31183:SF1">
    <property type="entry name" value="CILIA- AND FLAGELLA-ASSOCIATED PROTEIN 53"/>
    <property type="match status" value="1"/>
</dbReference>
<evidence type="ECO:0000259" key="8">
    <source>
        <dbReference type="Pfam" id="PF13868"/>
    </source>
</evidence>
<dbReference type="Pfam" id="PF13868">
    <property type="entry name" value="TPH"/>
    <property type="match status" value="1"/>
</dbReference>
<name>A0A0G4EN75_VITBC</name>
<feature type="coiled-coil region" evidence="7">
    <location>
        <begin position="70"/>
        <end position="97"/>
    </location>
</feature>
<protein>
    <recommendedName>
        <fullName evidence="6">Cilia- and flagella-associated protein 53</fullName>
    </recommendedName>
</protein>
<dbReference type="PANTHER" id="PTHR31183">
    <property type="entry name" value="TRICHOPLEIN KERATIN FILAMENT-BINDING PROTEIN FAMILY MEMBER"/>
    <property type="match status" value="1"/>
</dbReference>
<dbReference type="VEuPathDB" id="CryptoDB:Vbra_7957"/>
<dbReference type="Proteomes" id="UP000041254">
    <property type="component" value="Unassembled WGS sequence"/>
</dbReference>
<dbReference type="OrthoDB" id="445762at2759"/>
<evidence type="ECO:0000256" key="7">
    <source>
        <dbReference type="SAM" id="Coils"/>
    </source>
</evidence>
<comment type="subcellular location">
    <subcellularLocation>
        <location evidence="1">Cell projection</location>
        <location evidence="1">Cilium</location>
    </subcellularLocation>
</comment>
<dbReference type="InParanoid" id="A0A0G4EN75"/>
<evidence type="ECO:0000313" key="9">
    <source>
        <dbReference type="EMBL" id="CEL98571.1"/>
    </source>
</evidence>
<evidence type="ECO:0000256" key="4">
    <source>
        <dbReference type="ARBA" id="ARBA00023273"/>
    </source>
</evidence>
<organism evidence="9 10">
    <name type="scientific">Vitrella brassicaformis (strain CCMP3155)</name>
    <dbReference type="NCBI Taxonomy" id="1169540"/>
    <lineage>
        <taxon>Eukaryota</taxon>
        <taxon>Sar</taxon>
        <taxon>Alveolata</taxon>
        <taxon>Colpodellida</taxon>
        <taxon>Vitrellaceae</taxon>
        <taxon>Vitrella</taxon>
    </lineage>
</organism>
<dbReference type="AlphaFoldDB" id="A0A0G4EN75"/>
<proteinExistence type="inferred from homology"/>
<sequence length="487" mass="59101">MLTAKCRSDYLISRRRQQEDRHLSLCKDVHSLNTAQQKAEWEQKSDGVIATKRIESLSKAKQATHRQNLVDRQQRLINLLESERLAYEAELRNREETPDQRRQAMANRALALKAKREQERQGIVNAKLYQQFREAQDELRTEDSKLFELNVLATRDEQINHKNRARLKEKEDDKVYDALWQQEYHKKVDREDRDFQETVKRNEETKAVLSQQLQLTELRKQDAAKEQQEEGRRLKEQLVQEKEEAERRVVEEAKRNFQKRKELDEFILQQQGNAQRRDAEERRLDKEYLELALAKEREMADREKEERRLRQQQNDEFRRALVEDMQRKAESEEVLIRMQEEESERQWEKRQQQWDLDKARRNELLRQVFEGRAQQVCDKTAARDQIKQDIHNERGFMEAEARRLAAIEEERQRTEKQLRDRHAEELFRQMDFHQVQRARDMQMRGLEKRQSELAERELSRALQTERIKQEEIKRVLKANREQRQADQ</sequence>
<comment type="similarity">
    <text evidence="5">Belongs to the CFAP53 family.</text>
</comment>
<evidence type="ECO:0000256" key="6">
    <source>
        <dbReference type="ARBA" id="ARBA00033773"/>
    </source>
</evidence>
<dbReference type="EMBL" id="CDMY01000273">
    <property type="protein sequence ID" value="CEL98571.1"/>
    <property type="molecule type" value="Genomic_DNA"/>
</dbReference>
<feature type="coiled-coil region" evidence="7">
    <location>
        <begin position="224"/>
        <end position="342"/>
    </location>
</feature>
<keyword evidence="4" id="KW-0966">Cell projection</keyword>
<feature type="domain" description="Trichohyalin-plectin-homology" evidence="8">
    <location>
        <begin position="133"/>
        <end position="478"/>
    </location>
</feature>
<evidence type="ECO:0000313" key="10">
    <source>
        <dbReference type="Proteomes" id="UP000041254"/>
    </source>
</evidence>
<accession>A0A0G4EN75</accession>
<dbReference type="InterPro" id="IPR043597">
    <property type="entry name" value="TPH_dom"/>
</dbReference>
<keyword evidence="10" id="KW-1185">Reference proteome</keyword>